<gene>
    <name evidence="4" type="ORF">JM946_27920</name>
</gene>
<protein>
    <submittedName>
        <fullName evidence="4">Aminotransferase class III-fold pyridoxal phosphate-dependent enzyme</fullName>
    </submittedName>
</protein>
<dbReference type="InterPro" id="IPR015421">
    <property type="entry name" value="PyrdxlP-dep_Trfase_major"/>
</dbReference>
<name>A0ABS1X5S7_9GAMM</name>
<dbReference type="PANTHER" id="PTHR43713">
    <property type="entry name" value="GLUTAMATE-1-SEMIALDEHYDE 2,1-AMINOMUTASE"/>
    <property type="match status" value="1"/>
</dbReference>
<dbReference type="Proteomes" id="UP000661077">
    <property type="component" value="Unassembled WGS sequence"/>
</dbReference>
<dbReference type="Pfam" id="PF00202">
    <property type="entry name" value="Aminotran_3"/>
    <property type="match status" value="1"/>
</dbReference>
<keyword evidence="4" id="KW-0032">Aminotransferase</keyword>
<evidence type="ECO:0000256" key="2">
    <source>
        <dbReference type="ARBA" id="ARBA00022898"/>
    </source>
</evidence>
<evidence type="ECO:0000313" key="4">
    <source>
        <dbReference type="EMBL" id="MBM0108579.1"/>
    </source>
</evidence>
<keyword evidence="2" id="KW-0663">Pyridoxal phosphate</keyword>
<dbReference type="InterPro" id="IPR005814">
    <property type="entry name" value="Aminotrans_3"/>
</dbReference>
<sequence>MDYAMQMTVEDVSKRILSKQIDKQDAMRLFQSLDKESQLQLLAIVRRADGITPAHNGKGAARPLRALDQRDLTDEHRAWIAALVEKYDSFVPKSKANVLEHQVHFVDQRRAFHLIKDLKKLHFQITYTKADGAHVHDADGNRYIDISGDMGVNLFGHRAPFLIDAVKRSLDQGIPLVGYSDMIFQACKLFCEITGHERALFTQSGTEAVMFAVRIARAATGRKKIVLFDGSYHGLSDAVAATRDLAGNSFPLAPGILQEFADQIIVLDYGDMASLDTIERLAGEIATVLVEPVQSRHPYKKPVEFLKALRQLTIEKNIPLIFDEMITGFRVCHRGAQGLFGIQADMATYGKIPGGGLPTGVIAGAAKYMDLVDGGTWRFDDDSMPSSKRTGMAGTHSQNPLKIAAALAVLGEIKKRSAETGPDGTCACFQQGLNRKTTDLADALNAFFREERLPVVIDTFGSLFRFRFVDSYWGVTEALFFILLRMEGVETNIQGNCFLTTAHTDEDIEAVIAGVKASMSNLKRSGFFREPDQEPTQDTAQLPQTAALAPPQSSNASPRNEMERLRALLAADLALAEDQGA</sequence>
<dbReference type="SUPFAM" id="SSF53383">
    <property type="entry name" value="PLP-dependent transferases"/>
    <property type="match status" value="1"/>
</dbReference>
<evidence type="ECO:0000256" key="3">
    <source>
        <dbReference type="SAM" id="MobiDB-lite"/>
    </source>
</evidence>
<dbReference type="RefSeq" id="WP_203170728.1">
    <property type="nucleotide sequence ID" value="NZ_JAEVLS010000008.1"/>
</dbReference>
<dbReference type="Gene3D" id="3.90.1150.10">
    <property type="entry name" value="Aspartate Aminotransferase, domain 1"/>
    <property type="match status" value="1"/>
</dbReference>
<comment type="cofactor">
    <cofactor evidence="1">
        <name>pyridoxal 5'-phosphate</name>
        <dbReference type="ChEBI" id="CHEBI:597326"/>
    </cofactor>
</comment>
<feature type="compositionally biased region" description="Low complexity" evidence="3">
    <location>
        <begin position="536"/>
        <end position="552"/>
    </location>
</feature>
<dbReference type="InterPro" id="IPR015424">
    <property type="entry name" value="PyrdxlP-dep_Trfase"/>
</dbReference>
<keyword evidence="4" id="KW-0808">Transferase</keyword>
<comment type="caution">
    <text evidence="4">The sequence shown here is derived from an EMBL/GenBank/DDBJ whole genome shotgun (WGS) entry which is preliminary data.</text>
</comment>
<dbReference type="PANTHER" id="PTHR43713:SF3">
    <property type="entry name" value="GLUTAMATE-1-SEMIALDEHYDE 2,1-AMINOMUTASE 1, CHLOROPLASTIC-RELATED"/>
    <property type="match status" value="1"/>
</dbReference>
<evidence type="ECO:0000256" key="1">
    <source>
        <dbReference type="ARBA" id="ARBA00001933"/>
    </source>
</evidence>
<evidence type="ECO:0000313" key="5">
    <source>
        <dbReference type="Proteomes" id="UP000661077"/>
    </source>
</evidence>
<dbReference type="GO" id="GO:0008483">
    <property type="term" value="F:transaminase activity"/>
    <property type="evidence" value="ECO:0007669"/>
    <property type="project" value="UniProtKB-KW"/>
</dbReference>
<keyword evidence="5" id="KW-1185">Reference proteome</keyword>
<proteinExistence type="predicted"/>
<accession>A0ABS1X5S7</accession>
<feature type="region of interest" description="Disordered" evidence="3">
    <location>
        <begin position="527"/>
        <end position="561"/>
    </location>
</feature>
<organism evidence="4 5">
    <name type="scientific">Steroidobacter gossypii</name>
    <dbReference type="NCBI Taxonomy" id="2805490"/>
    <lineage>
        <taxon>Bacteria</taxon>
        <taxon>Pseudomonadati</taxon>
        <taxon>Pseudomonadota</taxon>
        <taxon>Gammaproteobacteria</taxon>
        <taxon>Steroidobacterales</taxon>
        <taxon>Steroidobacteraceae</taxon>
        <taxon>Steroidobacter</taxon>
    </lineage>
</organism>
<reference evidence="4 5" key="1">
    <citation type="journal article" date="2021" name="Int. J. Syst. Evol. Microbiol.">
        <title>Steroidobacter gossypii sp. nov., isolated from soil of cotton cropping field.</title>
        <authorList>
            <person name="Huang R."/>
            <person name="Yang S."/>
            <person name="Zhen C."/>
            <person name="Liu W."/>
        </authorList>
    </citation>
    <scope>NUCLEOTIDE SEQUENCE [LARGE SCALE GENOMIC DNA]</scope>
    <source>
        <strain evidence="4 5">S1-65</strain>
    </source>
</reference>
<dbReference type="EMBL" id="JAEVLS010000008">
    <property type="protein sequence ID" value="MBM0108579.1"/>
    <property type="molecule type" value="Genomic_DNA"/>
</dbReference>
<dbReference type="Gene3D" id="3.40.640.10">
    <property type="entry name" value="Type I PLP-dependent aspartate aminotransferase-like (Major domain)"/>
    <property type="match status" value="1"/>
</dbReference>
<dbReference type="InterPro" id="IPR015422">
    <property type="entry name" value="PyrdxlP-dep_Trfase_small"/>
</dbReference>